<proteinExistence type="predicted"/>
<sequence length="126" mass="14673">MPDNVYLWICLRRWNTEFYLHPAVTISTSSGLMVVVKLLQCPSDDNVHEACETPLFVTATWEHREMEEEVKGQLLSLYISHLPWAVFSGSVMKWRQLSHPQGKMYKAARRRYLFLFLETANPLKGS</sequence>
<dbReference type="Proteomes" id="UP000314294">
    <property type="component" value="Unassembled WGS sequence"/>
</dbReference>
<protein>
    <submittedName>
        <fullName evidence="1">Uncharacterized protein</fullName>
    </submittedName>
</protein>
<keyword evidence="2" id="KW-1185">Reference proteome</keyword>
<name>A0A4Z2JBM4_9TELE</name>
<organism evidence="1 2">
    <name type="scientific">Liparis tanakae</name>
    <name type="common">Tanaka's snailfish</name>
    <dbReference type="NCBI Taxonomy" id="230148"/>
    <lineage>
        <taxon>Eukaryota</taxon>
        <taxon>Metazoa</taxon>
        <taxon>Chordata</taxon>
        <taxon>Craniata</taxon>
        <taxon>Vertebrata</taxon>
        <taxon>Euteleostomi</taxon>
        <taxon>Actinopterygii</taxon>
        <taxon>Neopterygii</taxon>
        <taxon>Teleostei</taxon>
        <taxon>Neoteleostei</taxon>
        <taxon>Acanthomorphata</taxon>
        <taxon>Eupercaria</taxon>
        <taxon>Perciformes</taxon>
        <taxon>Cottioidei</taxon>
        <taxon>Cottales</taxon>
        <taxon>Liparidae</taxon>
        <taxon>Liparis</taxon>
    </lineage>
</organism>
<evidence type="ECO:0000313" key="1">
    <source>
        <dbReference type="EMBL" id="TNN87540.1"/>
    </source>
</evidence>
<gene>
    <name evidence="1" type="ORF">EYF80_002257</name>
</gene>
<reference evidence="1 2" key="1">
    <citation type="submission" date="2019-03" db="EMBL/GenBank/DDBJ databases">
        <title>First draft genome of Liparis tanakae, snailfish: a comprehensive survey of snailfish specific genes.</title>
        <authorList>
            <person name="Kim W."/>
            <person name="Song I."/>
            <person name="Jeong J.-H."/>
            <person name="Kim D."/>
            <person name="Kim S."/>
            <person name="Ryu S."/>
            <person name="Song J.Y."/>
            <person name="Lee S.K."/>
        </authorList>
    </citation>
    <scope>NUCLEOTIDE SEQUENCE [LARGE SCALE GENOMIC DNA]</scope>
    <source>
        <tissue evidence="1">Muscle</tissue>
    </source>
</reference>
<dbReference type="EMBL" id="SRLO01000010">
    <property type="protein sequence ID" value="TNN87540.1"/>
    <property type="molecule type" value="Genomic_DNA"/>
</dbReference>
<evidence type="ECO:0000313" key="2">
    <source>
        <dbReference type="Proteomes" id="UP000314294"/>
    </source>
</evidence>
<comment type="caution">
    <text evidence="1">The sequence shown here is derived from an EMBL/GenBank/DDBJ whole genome shotgun (WGS) entry which is preliminary data.</text>
</comment>
<accession>A0A4Z2JBM4</accession>
<dbReference type="AlphaFoldDB" id="A0A4Z2JBM4"/>